<dbReference type="AlphaFoldDB" id="A0A6J7BHF7"/>
<reference evidence="4" key="1">
    <citation type="submission" date="2020-05" db="EMBL/GenBank/DDBJ databases">
        <authorList>
            <person name="Chiriac C."/>
            <person name="Salcher M."/>
            <person name="Ghai R."/>
            <person name="Kavagutti S V."/>
        </authorList>
    </citation>
    <scope>NUCLEOTIDE SEQUENCE</scope>
</reference>
<organism evidence="4">
    <name type="scientific">freshwater metagenome</name>
    <dbReference type="NCBI Taxonomy" id="449393"/>
    <lineage>
        <taxon>unclassified sequences</taxon>
        <taxon>metagenomes</taxon>
        <taxon>ecological metagenomes</taxon>
    </lineage>
</organism>
<dbReference type="InterPro" id="IPR013149">
    <property type="entry name" value="ADH-like_C"/>
</dbReference>
<sequence length="354" mass="38130">MILPITKTIGAILQNSNTDLLIDEIQLPEELLTGQVLVEVITSGLCGAQINEIEAIKGPDKFLPHLLGHEGFARVIEVAPGVTTVAPGDQVVMHWRPGSGIQSKPPVYKWQGKKLNAGWVTTLNEHAVVSENRITRIPNSNYDKNLIPLLGCALTTSLGVLENDAKIGFRDSLLIFGAGGVGLLLIKIAKLIGVRNITVVDIHSEKLVKARVLGASNTFNFHNKNETLSGLRALYGRDLPSVAIDTTGHTDAIEICYEISSSDARVILVGVPKAGNKASIYTLPLHFGKVIKGSEGGQSRPDVDIPFLLQLVADGQLNFEDYPTHSFPLAGINEAITQLKNGITGRMIIDFSNN</sequence>
<accession>A0A6J7BHF7</accession>
<dbReference type="InterPro" id="IPR013154">
    <property type="entry name" value="ADH-like_N"/>
</dbReference>
<dbReference type="Gene3D" id="3.40.50.720">
    <property type="entry name" value="NAD(P)-binding Rossmann-like Domain"/>
    <property type="match status" value="1"/>
</dbReference>
<proteinExistence type="predicted"/>
<dbReference type="GO" id="GO:0016491">
    <property type="term" value="F:oxidoreductase activity"/>
    <property type="evidence" value="ECO:0007669"/>
    <property type="project" value="UniProtKB-KW"/>
</dbReference>
<dbReference type="SUPFAM" id="SSF51735">
    <property type="entry name" value="NAD(P)-binding Rossmann-fold domains"/>
    <property type="match status" value="1"/>
</dbReference>
<gene>
    <name evidence="4" type="ORF">UFOPK3256_01338</name>
</gene>
<evidence type="ECO:0000259" key="2">
    <source>
        <dbReference type="Pfam" id="PF00107"/>
    </source>
</evidence>
<dbReference type="InterPro" id="IPR050129">
    <property type="entry name" value="Zn_alcohol_dh"/>
</dbReference>
<feature type="domain" description="Alcohol dehydrogenase-like N-terminal" evidence="3">
    <location>
        <begin position="34"/>
        <end position="138"/>
    </location>
</feature>
<dbReference type="PANTHER" id="PTHR43401">
    <property type="entry name" value="L-THREONINE 3-DEHYDROGENASE"/>
    <property type="match status" value="1"/>
</dbReference>
<dbReference type="EMBL" id="CAFAZW010000029">
    <property type="protein sequence ID" value="CAB4844615.1"/>
    <property type="molecule type" value="Genomic_DNA"/>
</dbReference>
<dbReference type="Pfam" id="PF08240">
    <property type="entry name" value="ADH_N"/>
    <property type="match status" value="1"/>
</dbReference>
<evidence type="ECO:0000313" key="4">
    <source>
        <dbReference type="EMBL" id="CAB4844615.1"/>
    </source>
</evidence>
<dbReference type="InterPro" id="IPR011032">
    <property type="entry name" value="GroES-like_sf"/>
</dbReference>
<keyword evidence="1" id="KW-0560">Oxidoreductase</keyword>
<dbReference type="Pfam" id="PF00107">
    <property type="entry name" value="ADH_zinc_N"/>
    <property type="match status" value="1"/>
</dbReference>
<feature type="domain" description="Alcohol dehydrogenase-like C-terminal" evidence="2">
    <location>
        <begin position="180"/>
        <end position="300"/>
    </location>
</feature>
<dbReference type="Gene3D" id="3.90.180.10">
    <property type="entry name" value="Medium-chain alcohol dehydrogenases, catalytic domain"/>
    <property type="match status" value="1"/>
</dbReference>
<dbReference type="SUPFAM" id="SSF50129">
    <property type="entry name" value="GroES-like"/>
    <property type="match status" value="1"/>
</dbReference>
<dbReference type="InterPro" id="IPR036291">
    <property type="entry name" value="NAD(P)-bd_dom_sf"/>
</dbReference>
<evidence type="ECO:0000256" key="1">
    <source>
        <dbReference type="ARBA" id="ARBA00023002"/>
    </source>
</evidence>
<evidence type="ECO:0000259" key="3">
    <source>
        <dbReference type="Pfam" id="PF08240"/>
    </source>
</evidence>
<name>A0A6J7BHF7_9ZZZZ</name>
<protein>
    <submittedName>
        <fullName evidence="4">Unannotated protein</fullName>
    </submittedName>
</protein>
<dbReference type="PANTHER" id="PTHR43401:SF2">
    <property type="entry name" value="L-THREONINE 3-DEHYDROGENASE"/>
    <property type="match status" value="1"/>
</dbReference>